<feature type="signal peptide" evidence="9">
    <location>
        <begin position="1"/>
        <end position="20"/>
    </location>
</feature>
<name>A0A0U2PD45_9ALTE</name>
<accession>A0A0U2PD45</accession>
<feature type="domain" description="Thioredoxin" evidence="10">
    <location>
        <begin position="12"/>
        <end position="206"/>
    </location>
</feature>
<feature type="chain" id="PRO_5006831712" description="Thiol:disulfide interchange protein" evidence="9">
    <location>
        <begin position="21"/>
        <end position="208"/>
    </location>
</feature>
<keyword evidence="4 7" id="KW-0574">Periplasm</keyword>
<dbReference type="RefSeq" id="WP_062475070.1">
    <property type="nucleotide sequence ID" value="NZ_CP013650.1"/>
</dbReference>
<evidence type="ECO:0000256" key="3">
    <source>
        <dbReference type="ARBA" id="ARBA00022729"/>
    </source>
</evidence>
<feature type="disulfide bond" description="Redox-active" evidence="8">
    <location>
        <begin position="52"/>
        <end position="55"/>
    </location>
</feature>
<evidence type="ECO:0000256" key="5">
    <source>
        <dbReference type="ARBA" id="ARBA00023157"/>
    </source>
</evidence>
<dbReference type="InterPro" id="IPR017937">
    <property type="entry name" value="Thioredoxin_CS"/>
</dbReference>
<keyword evidence="3 9" id="KW-0732">Signal</keyword>
<evidence type="ECO:0000256" key="1">
    <source>
        <dbReference type="ARBA" id="ARBA00004418"/>
    </source>
</evidence>
<organism evidence="11 12">
    <name type="scientific">Lacimicrobium alkaliphilum</name>
    <dbReference type="NCBI Taxonomy" id="1526571"/>
    <lineage>
        <taxon>Bacteria</taxon>
        <taxon>Pseudomonadati</taxon>
        <taxon>Pseudomonadota</taxon>
        <taxon>Gammaproteobacteria</taxon>
        <taxon>Alteromonadales</taxon>
        <taxon>Alteromonadaceae</taxon>
        <taxon>Lacimicrobium</taxon>
    </lineage>
</organism>
<evidence type="ECO:0000256" key="8">
    <source>
        <dbReference type="PIRSR" id="PIRSR001488-1"/>
    </source>
</evidence>
<dbReference type="PANTHER" id="PTHR35891">
    <property type="entry name" value="THIOL:DISULFIDE INTERCHANGE PROTEIN DSBA"/>
    <property type="match status" value="1"/>
</dbReference>
<dbReference type="InterPro" id="IPR023205">
    <property type="entry name" value="DsbA/DsbL"/>
</dbReference>
<sequence>MKKLFGLLAFVLIFPLQACAQQQQWQEGTHYEVIADEATSKPEILEFFSFWCPACNAFEPLVAQMKSKIDDNVKFEKVHVNFMGFAEKETQESATRAMLVGRSLKQEEKMNKAIFDYIHKQRASITEMRDLRNIFQLQGVEADEFDKLAESFGVNNMMGRNNKNIEKYRQHLGGVPAFIVNGKYKAKFTRDMTPDQIVELVVWLSKQK</sequence>
<dbReference type="InterPro" id="IPR001853">
    <property type="entry name" value="DSBA-like_thioredoxin_dom"/>
</dbReference>
<dbReference type="EMBL" id="CP013650">
    <property type="protein sequence ID" value="ALS96957.1"/>
    <property type="molecule type" value="Genomic_DNA"/>
</dbReference>
<comment type="similarity">
    <text evidence="2">Belongs to the thioredoxin family. DsbA subfamily.</text>
</comment>
<dbReference type="PROSITE" id="PS51352">
    <property type="entry name" value="THIOREDOXIN_2"/>
    <property type="match status" value="1"/>
</dbReference>
<comment type="subcellular location">
    <subcellularLocation>
        <location evidence="1 7">Periplasm</location>
    </subcellularLocation>
</comment>
<dbReference type="Proteomes" id="UP000068447">
    <property type="component" value="Chromosome"/>
</dbReference>
<dbReference type="InterPro" id="IPR036249">
    <property type="entry name" value="Thioredoxin-like_sf"/>
</dbReference>
<evidence type="ECO:0000313" key="12">
    <source>
        <dbReference type="Proteomes" id="UP000068447"/>
    </source>
</evidence>
<dbReference type="AlphaFoldDB" id="A0A0U2PD45"/>
<dbReference type="GO" id="GO:0015036">
    <property type="term" value="F:disulfide oxidoreductase activity"/>
    <property type="evidence" value="ECO:0007669"/>
    <property type="project" value="UniProtKB-ARBA"/>
</dbReference>
<keyword evidence="5 7" id="KW-1015">Disulfide bond</keyword>
<proteinExistence type="inferred from homology"/>
<dbReference type="KEGG" id="lal:AT746_00790"/>
<dbReference type="InterPro" id="IPR050824">
    <property type="entry name" value="Thiol_disulfide_DsbA"/>
</dbReference>
<dbReference type="PANTHER" id="PTHR35891:SF2">
    <property type="entry name" value="THIOL:DISULFIDE INTERCHANGE PROTEIN DSBA"/>
    <property type="match status" value="1"/>
</dbReference>
<dbReference type="OrthoDB" id="9784896at2"/>
<evidence type="ECO:0000256" key="7">
    <source>
        <dbReference type="PIRNR" id="PIRNR001488"/>
    </source>
</evidence>
<evidence type="ECO:0000256" key="9">
    <source>
        <dbReference type="SAM" id="SignalP"/>
    </source>
</evidence>
<reference evidence="11 12" key="1">
    <citation type="submission" date="2015-12" db="EMBL/GenBank/DDBJ databases">
        <title>Complete genome of Lacimicrobium alkaliphilum KCTC 32984.</title>
        <authorList>
            <person name="Kim S.-G."/>
            <person name="Lee Y.-J."/>
        </authorList>
    </citation>
    <scope>NUCLEOTIDE SEQUENCE [LARGE SCALE GENOMIC DNA]</scope>
    <source>
        <strain evidence="11 12">YelD216</strain>
    </source>
</reference>
<dbReference type="GO" id="GO:0042597">
    <property type="term" value="C:periplasmic space"/>
    <property type="evidence" value="ECO:0007669"/>
    <property type="project" value="UniProtKB-SubCell"/>
</dbReference>
<dbReference type="PROSITE" id="PS00194">
    <property type="entry name" value="THIOREDOXIN_1"/>
    <property type="match status" value="1"/>
</dbReference>
<dbReference type="SUPFAM" id="SSF52833">
    <property type="entry name" value="Thioredoxin-like"/>
    <property type="match status" value="1"/>
</dbReference>
<keyword evidence="6" id="KW-0676">Redox-active center</keyword>
<dbReference type="CDD" id="cd03019">
    <property type="entry name" value="DsbA_DsbA"/>
    <property type="match status" value="1"/>
</dbReference>
<protein>
    <recommendedName>
        <fullName evidence="7">Thiol:disulfide interchange protein</fullName>
    </recommendedName>
</protein>
<evidence type="ECO:0000259" key="10">
    <source>
        <dbReference type="PROSITE" id="PS51352"/>
    </source>
</evidence>
<evidence type="ECO:0000256" key="6">
    <source>
        <dbReference type="ARBA" id="ARBA00023284"/>
    </source>
</evidence>
<evidence type="ECO:0000313" key="11">
    <source>
        <dbReference type="EMBL" id="ALS96957.1"/>
    </source>
</evidence>
<dbReference type="Pfam" id="PF01323">
    <property type="entry name" value="DSBA"/>
    <property type="match status" value="1"/>
</dbReference>
<evidence type="ECO:0000256" key="4">
    <source>
        <dbReference type="ARBA" id="ARBA00022764"/>
    </source>
</evidence>
<dbReference type="PIRSF" id="PIRSF001488">
    <property type="entry name" value="Tdi_protein"/>
    <property type="match status" value="1"/>
</dbReference>
<dbReference type="InterPro" id="IPR013766">
    <property type="entry name" value="Thioredoxin_domain"/>
</dbReference>
<gene>
    <name evidence="11" type="ORF">AT746_00790</name>
</gene>
<dbReference type="STRING" id="1526571.AT746_00790"/>
<dbReference type="Gene3D" id="3.40.30.10">
    <property type="entry name" value="Glutaredoxin"/>
    <property type="match status" value="1"/>
</dbReference>
<evidence type="ECO:0000256" key="2">
    <source>
        <dbReference type="ARBA" id="ARBA00005791"/>
    </source>
</evidence>
<keyword evidence="12" id="KW-1185">Reference proteome</keyword>